<evidence type="ECO:0000313" key="2">
    <source>
        <dbReference type="Proteomes" id="UP000019151"/>
    </source>
</evidence>
<dbReference type="RefSeq" id="WP_025414541.1">
    <property type="nucleotide sequence ID" value="NZ_CP007130.1"/>
</dbReference>
<reference evidence="1 2" key="1">
    <citation type="journal article" date="2014" name="Genome Announc.">
        <title>Genome Sequence and Methylome of Soil Bacterium Gemmatirosa kalamazoonensis KBS708T, a Member of the Rarely Cultivated Gemmatimonadetes Phylum.</title>
        <authorList>
            <person name="Debruyn J.M."/>
            <person name="Radosevich M."/>
            <person name="Wommack K.E."/>
            <person name="Polson S.W."/>
            <person name="Hauser L.J."/>
            <person name="Fawaz M.N."/>
            <person name="Korlach J."/>
            <person name="Tsai Y.C."/>
        </authorList>
    </citation>
    <scope>NUCLEOTIDE SEQUENCE [LARGE SCALE GENOMIC DNA]</scope>
    <source>
        <strain evidence="1 2">KBS708</strain>
        <plasmid evidence="2">Plasmid 2</plasmid>
    </source>
</reference>
<dbReference type="OrthoDB" id="926075at2"/>
<geneLocation type="plasmid" evidence="1 2">
    <name>2</name>
</geneLocation>
<accession>W0RSG6</accession>
<proteinExistence type="predicted"/>
<dbReference type="EMBL" id="CP007130">
    <property type="protein sequence ID" value="AHG93235.1"/>
    <property type="molecule type" value="Genomic_DNA"/>
</dbReference>
<dbReference type="KEGG" id="gba:J421_5700"/>
<name>W0RSG6_9BACT</name>
<dbReference type="Gene3D" id="3.20.20.80">
    <property type="entry name" value="Glycosidases"/>
    <property type="match status" value="1"/>
</dbReference>
<dbReference type="eggNOG" id="COG3534">
    <property type="taxonomic scope" value="Bacteria"/>
</dbReference>
<keyword evidence="1" id="KW-0614">Plasmid</keyword>
<dbReference type="HOGENOM" id="CLU_550693_0_0_0"/>
<dbReference type="AlphaFoldDB" id="W0RSG6"/>
<organism evidence="1 2">
    <name type="scientific">Gemmatirosa kalamazoonensis</name>
    <dbReference type="NCBI Taxonomy" id="861299"/>
    <lineage>
        <taxon>Bacteria</taxon>
        <taxon>Pseudomonadati</taxon>
        <taxon>Gemmatimonadota</taxon>
        <taxon>Gemmatimonadia</taxon>
        <taxon>Gemmatimonadales</taxon>
        <taxon>Gemmatimonadaceae</taxon>
        <taxon>Gemmatirosa</taxon>
    </lineage>
</organism>
<gene>
    <name evidence="1" type="ORF">J421_5700</name>
</gene>
<dbReference type="InterPro" id="IPR017853">
    <property type="entry name" value="GH"/>
</dbReference>
<dbReference type="SUPFAM" id="SSF51445">
    <property type="entry name" value="(Trans)glycosidases"/>
    <property type="match status" value="1"/>
</dbReference>
<dbReference type="Proteomes" id="UP000019151">
    <property type="component" value="Plasmid 2"/>
</dbReference>
<protein>
    <submittedName>
        <fullName evidence="1">Uncharacterized protein</fullName>
    </submittedName>
</protein>
<evidence type="ECO:0000313" key="1">
    <source>
        <dbReference type="EMBL" id="AHG93235.1"/>
    </source>
</evidence>
<sequence>MRSGTIARALVLASLAPPLAGPGAERVVRDSSTAGPATVSVFVGTRRATPLAPALAGYNVALMGVALTYTDRDLAAAARRLSPGWLRYPAGTRGEAFDWRTGRSHQAWVDAVTGTVGPADRPFFRDMLQSALVALEAKGGERVDDAAAFARAAGARGLVVCVNVYSDTPASAGDFAGYARAHDIRVLAWELGNEPYFNRRRFATGAAYAAAMRPFAEAIRRADPTATVAVSMSDAGFQDHAWDDALGAFRPRYWDAVVYHHYPTVSGAPARMMAALNGVLADNTSAYVEREVRPRFGAMPVMITESGPQDGPAPGMSGTLYGGIWSAEYALRVSGLPQVTRFGVHQLVGPAGVVGGEATGVSARRGALTTSAQGAAYAVAASAINSASGVYATHVEGGGTVRRDGDHGADMAMPAVYAQAYRRRDGDAVVVTNKGPRAEVLALVVDGRAVASSLRVLTVTGPSPTASNRPGRERVTATTSVASRTVRIPPYAVVEIVWGAARGIDKTR</sequence>
<keyword evidence="2" id="KW-1185">Reference proteome</keyword>
<dbReference type="InParanoid" id="W0RSG6"/>